<feature type="compositionally biased region" description="Low complexity" evidence="1">
    <location>
        <begin position="355"/>
        <end position="435"/>
    </location>
</feature>
<feature type="region of interest" description="Disordered" evidence="1">
    <location>
        <begin position="355"/>
        <end position="440"/>
    </location>
</feature>
<dbReference type="Pfam" id="PF00059">
    <property type="entry name" value="Lectin_C"/>
    <property type="match status" value="1"/>
</dbReference>
<reference evidence="4 5" key="1">
    <citation type="journal article" date="2021" name="Sci. Rep.">
        <title>The genome of the diatom Chaetoceros tenuissimus carries an ancient integrated fragment of an extant virus.</title>
        <authorList>
            <person name="Hongo Y."/>
            <person name="Kimura K."/>
            <person name="Takaki Y."/>
            <person name="Yoshida Y."/>
            <person name="Baba S."/>
            <person name="Kobayashi G."/>
            <person name="Nagasaki K."/>
            <person name="Hano T."/>
            <person name="Tomaru Y."/>
        </authorList>
    </citation>
    <scope>NUCLEOTIDE SEQUENCE [LARGE SCALE GENOMIC DNA]</scope>
    <source>
        <strain evidence="4 5">NIES-3715</strain>
    </source>
</reference>
<dbReference type="AlphaFoldDB" id="A0AAD3H2J3"/>
<evidence type="ECO:0000259" key="3">
    <source>
        <dbReference type="PROSITE" id="PS50041"/>
    </source>
</evidence>
<evidence type="ECO:0000313" key="5">
    <source>
        <dbReference type="Proteomes" id="UP001054902"/>
    </source>
</evidence>
<keyword evidence="5" id="KW-1185">Reference proteome</keyword>
<keyword evidence="2" id="KW-0732">Signal</keyword>
<evidence type="ECO:0000256" key="1">
    <source>
        <dbReference type="SAM" id="MobiDB-lite"/>
    </source>
</evidence>
<feature type="signal peptide" evidence="2">
    <location>
        <begin position="1"/>
        <end position="26"/>
    </location>
</feature>
<dbReference type="Gene3D" id="3.10.100.10">
    <property type="entry name" value="Mannose-Binding Protein A, subunit A"/>
    <property type="match status" value="1"/>
</dbReference>
<dbReference type="SUPFAM" id="SSF56436">
    <property type="entry name" value="C-type lectin-like"/>
    <property type="match status" value="1"/>
</dbReference>
<dbReference type="PANTHER" id="PTHR22803">
    <property type="entry name" value="MANNOSE, PHOSPHOLIPASE, LECTIN RECEPTOR RELATED"/>
    <property type="match status" value="1"/>
</dbReference>
<sequence length="465" mass="50191">MISSKLIYQSFLGLVALSMRSSIVIATTAPTPAPTEIQPEWVPFYNTGTFASEDDVASNEELVEIWNRSPNQLIHRKCPACMPSHQDIFYRRFDTNGLPQYMDLLSTMTETWSSFGNQEILGQTFKLYSTYNDAINDTNAWTYCNYDLEDVGFPRECGVTVHTGGQYNSINLPSWPDIAFYVEALPVTSSPTEAPTASPTRAPTSSPTEAPTALDPAGYICLQTSELSWQYSQDAANTNGANLVSIHCSEQNQRLTQFLNSDERVWLGGSDSATEGNWLFTDGSSVSSYTNWGSGQPNNSYGSENCMELNYPSFGLWNDAPCTLIRKAIYYSPTPITGMTCMSYVSCISQTVSPTSSPTTAPTYSPTISPSVPSSTKAPSTSLPSLSTGKGKGSSTKSPSSKAPKSTKSPKSAKTSKAQKSSKSTKSTKTTTGSANNVTNSAGTKHILASLSYAMVIASVLINIE</sequence>
<evidence type="ECO:0000313" key="4">
    <source>
        <dbReference type="EMBL" id="GFH48227.1"/>
    </source>
</evidence>
<dbReference type="Proteomes" id="UP001054902">
    <property type="component" value="Unassembled WGS sequence"/>
</dbReference>
<dbReference type="SMART" id="SM00034">
    <property type="entry name" value="CLECT"/>
    <property type="match status" value="1"/>
</dbReference>
<feature type="chain" id="PRO_5042105974" evidence="2">
    <location>
        <begin position="27"/>
        <end position="465"/>
    </location>
</feature>
<gene>
    <name evidence="4" type="ORF">CTEN210_04703</name>
</gene>
<dbReference type="InterPro" id="IPR016186">
    <property type="entry name" value="C-type_lectin-like/link_sf"/>
</dbReference>
<feature type="region of interest" description="Disordered" evidence="1">
    <location>
        <begin position="191"/>
        <end position="210"/>
    </location>
</feature>
<accession>A0AAD3H2J3</accession>
<comment type="caution">
    <text evidence="4">The sequence shown here is derived from an EMBL/GenBank/DDBJ whole genome shotgun (WGS) entry which is preliminary data.</text>
</comment>
<dbReference type="EMBL" id="BLLK01000027">
    <property type="protein sequence ID" value="GFH48227.1"/>
    <property type="molecule type" value="Genomic_DNA"/>
</dbReference>
<protein>
    <submittedName>
        <fullName evidence="4">Galactose-specific lectin nattectin-like</fullName>
    </submittedName>
</protein>
<evidence type="ECO:0000256" key="2">
    <source>
        <dbReference type="SAM" id="SignalP"/>
    </source>
</evidence>
<dbReference type="CDD" id="cd00037">
    <property type="entry name" value="CLECT"/>
    <property type="match status" value="1"/>
</dbReference>
<dbReference type="InterPro" id="IPR016187">
    <property type="entry name" value="CTDL_fold"/>
</dbReference>
<proteinExistence type="predicted"/>
<dbReference type="InterPro" id="IPR001304">
    <property type="entry name" value="C-type_lectin-like"/>
</dbReference>
<name>A0AAD3H2J3_9STRA</name>
<dbReference type="PROSITE" id="PS50041">
    <property type="entry name" value="C_TYPE_LECTIN_2"/>
    <property type="match status" value="1"/>
</dbReference>
<feature type="compositionally biased region" description="Polar residues" evidence="1">
    <location>
        <begin position="191"/>
        <end position="209"/>
    </location>
</feature>
<dbReference type="InterPro" id="IPR050111">
    <property type="entry name" value="C-type_lectin/snaclec_domain"/>
</dbReference>
<feature type="domain" description="C-type lectin" evidence="3">
    <location>
        <begin position="221"/>
        <end position="322"/>
    </location>
</feature>
<organism evidence="4 5">
    <name type="scientific">Chaetoceros tenuissimus</name>
    <dbReference type="NCBI Taxonomy" id="426638"/>
    <lineage>
        <taxon>Eukaryota</taxon>
        <taxon>Sar</taxon>
        <taxon>Stramenopiles</taxon>
        <taxon>Ochrophyta</taxon>
        <taxon>Bacillariophyta</taxon>
        <taxon>Coscinodiscophyceae</taxon>
        <taxon>Chaetocerotophycidae</taxon>
        <taxon>Chaetocerotales</taxon>
        <taxon>Chaetocerotaceae</taxon>
        <taxon>Chaetoceros</taxon>
    </lineage>
</organism>